<evidence type="ECO:0000313" key="3">
    <source>
        <dbReference type="Proteomes" id="UP000299102"/>
    </source>
</evidence>
<keyword evidence="3" id="KW-1185">Reference proteome</keyword>
<evidence type="ECO:0000313" key="2">
    <source>
        <dbReference type="EMBL" id="GBP09200.1"/>
    </source>
</evidence>
<dbReference type="EMBL" id="BGZK01000034">
    <property type="protein sequence ID" value="GBP09200.1"/>
    <property type="molecule type" value="Genomic_DNA"/>
</dbReference>
<name>A0A4C1T6I3_EUMVA</name>
<feature type="compositionally biased region" description="Acidic residues" evidence="1">
    <location>
        <begin position="95"/>
        <end position="104"/>
    </location>
</feature>
<protein>
    <submittedName>
        <fullName evidence="2">Uncharacterized protein</fullName>
    </submittedName>
</protein>
<evidence type="ECO:0000256" key="1">
    <source>
        <dbReference type="SAM" id="MobiDB-lite"/>
    </source>
</evidence>
<accession>A0A4C1T6I3</accession>
<feature type="region of interest" description="Disordered" evidence="1">
    <location>
        <begin position="95"/>
        <end position="114"/>
    </location>
</feature>
<gene>
    <name evidence="2" type="ORF">EVAR_4064_1</name>
</gene>
<comment type="caution">
    <text evidence="2">The sequence shown here is derived from an EMBL/GenBank/DDBJ whole genome shotgun (WGS) entry which is preliminary data.</text>
</comment>
<organism evidence="2 3">
    <name type="scientific">Eumeta variegata</name>
    <name type="common">Bagworm moth</name>
    <name type="synonym">Eumeta japonica</name>
    <dbReference type="NCBI Taxonomy" id="151549"/>
    <lineage>
        <taxon>Eukaryota</taxon>
        <taxon>Metazoa</taxon>
        <taxon>Ecdysozoa</taxon>
        <taxon>Arthropoda</taxon>
        <taxon>Hexapoda</taxon>
        <taxon>Insecta</taxon>
        <taxon>Pterygota</taxon>
        <taxon>Neoptera</taxon>
        <taxon>Endopterygota</taxon>
        <taxon>Lepidoptera</taxon>
        <taxon>Glossata</taxon>
        <taxon>Ditrysia</taxon>
        <taxon>Tineoidea</taxon>
        <taxon>Psychidae</taxon>
        <taxon>Oiketicinae</taxon>
        <taxon>Eumeta</taxon>
    </lineage>
</organism>
<dbReference type="Proteomes" id="UP000299102">
    <property type="component" value="Unassembled WGS sequence"/>
</dbReference>
<proteinExistence type="predicted"/>
<reference evidence="2 3" key="1">
    <citation type="journal article" date="2019" name="Commun. Biol.">
        <title>The bagworm genome reveals a unique fibroin gene that provides high tensile strength.</title>
        <authorList>
            <person name="Kono N."/>
            <person name="Nakamura H."/>
            <person name="Ohtoshi R."/>
            <person name="Tomita M."/>
            <person name="Numata K."/>
            <person name="Arakawa K."/>
        </authorList>
    </citation>
    <scope>NUCLEOTIDE SEQUENCE [LARGE SCALE GENOMIC DNA]</scope>
</reference>
<dbReference type="AlphaFoldDB" id="A0A4C1T6I3"/>
<sequence>MDDRVLLRRWERIVMVERPNQSLSIQKVPFSNSYTAELINDPLRLMRNPIWYSPSLSVVGPGRYPHGHTDNPRAVTIALPISYVGIRYNIEDNAEESMEREESDGGGVGHRNSHALDESWRSSHPFVFDQVLGTAYQRAQRQAVGTASTMLLCVPLATLPDEAV</sequence>